<feature type="compositionally biased region" description="Low complexity" evidence="5">
    <location>
        <begin position="139"/>
        <end position="153"/>
    </location>
</feature>
<dbReference type="EMBL" id="MAXA01000058">
    <property type="protein sequence ID" value="OHV40999.1"/>
    <property type="molecule type" value="Genomic_DNA"/>
</dbReference>
<dbReference type="Proteomes" id="UP000179769">
    <property type="component" value="Unassembled WGS sequence"/>
</dbReference>
<dbReference type="Gene3D" id="3.30.2350.10">
    <property type="entry name" value="Pseudouridine synthase"/>
    <property type="match status" value="1"/>
</dbReference>
<dbReference type="GO" id="GO:0140098">
    <property type="term" value="F:catalytic activity, acting on RNA"/>
    <property type="evidence" value="ECO:0007669"/>
    <property type="project" value="UniProtKB-ARBA"/>
</dbReference>
<comment type="catalytic activity">
    <reaction evidence="1">
        <text>a uridine in RNA = a pseudouridine in RNA</text>
        <dbReference type="Rhea" id="RHEA:48348"/>
        <dbReference type="Rhea" id="RHEA-COMP:12068"/>
        <dbReference type="Rhea" id="RHEA-COMP:12069"/>
        <dbReference type="ChEBI" id="CHEBI:65314"/>
        <dbReference type="ChEBI" id="CHEBI:65315"/>
    </reaction>
</comment>
<reference evidence="8" key="1">
    <citation type="submission" date="2016-07" db="EMBL/GenBank/DDBJ databases">
        <title>Frankia sp. NRRL B-16219 Genome sequencing.</title>
        <authorList>
            <person name="Ghodhbane-Gtari F."/>
            <person name="Swanson E."/>
            <person name="Gueddou A."/>
            <person name="Louati M."/>
            <person name="Nouioui I."/>
            <person name="Hezbri K."/>
            <person name="Abebe-Akele F."/>
            <person name="Simpson S."/>
            <person name="Morris K."/>
            <person name="Thomas K."/>
            <person name="Gtari M."/>
            <person name="Tisa L.S."/>
        </authorList>
    </citation>
    <scope>NUCLEOTIDE SEQUENCE [LARGE SCALE GENOMIC DNA]</scope>
    <source>
        <strain evidence="8">NRRL B-16219</strain>
    </source>
</reference>
<dbReference type="GO" id="GO:0009982">
    <property type="term" value="F:pseudouridine synthase activity"/>
    <property type="evidence" value="ECO:0007669"/>
    <property type="project" value="InterPro"/>
</dbReference>
<dbReference type="AlphaFoldDB" id="A0A1S1R5H5"/>
<dbReference type="SUPFAM" id="SSF55120">
    <property type="entry name" value="Pseudouridine synthase"/>
    <property type="match status" value="1"/>
</dbReference>
<evidence type="ECO:0000256" key="4">
    <source>
        <dbReference type="ARBA" id="ARBA00033164"/>
    </source>
</evidence>
<feature type="domain" description="Pseudouridine synthase RsuA/RluA-like" evidence="6">
    <location>
        <begin position="19"/>
        <end position="215"/>
    </location>
</feature>
<dbReference type="CDD" id="cd02869">
    <property type="entry name" value="PseudoU_synth_RluA_like"/>
    <property type="match status" value="1"/>
</dbReference>
<comment type="similarity">
    <text evidence="2">Belongs to the pseudouridine synthase RluA family.</text>
</comment>
<dbReference type="InterPro" id="IPR006145">
    <property type="entry name" value="PsdUridine_synth_RsuA/RluA"/>
</dbReference>
<dbReference type="RefSeq" id="WP_071060452.1">
    <property type="nucleotide sequence ID" value="NZ_MAXA01000058.1"/>
</dbReference>
<accession>A0A1S1R5H5</accession>
<dbReference type="PANTHER" id="PTHR21600">
    <property type="entry name" value="MITOCHONDRIAL RNA PSEUDOURIDINE SYNTHASE"/>
    <property type="match status" value="1"/>
</dbReference>
<evidence type="ECO:0000313" key="8">
    <source>
        <dbReference type="Proteomes" id="UP000179769"/>
    </source>
</evidence>
<evidence type="ECO:0000313" key="7">
    <source>
        <dbReference type="EMBL" id="OHV40999.1"/>
    </source>
</evidence>
<evidence type="ECO:0000259" key="6">
    <source>
        <dbReference type="Pfam" id="PF00849"/>
    </source>
</evidence>
<dbReference type="GO" id="GO:0003723">
    <property type="term" value="F:RNA binding"/>
    <property type="evidence" value="ECO:0007669"/>
    <property type="project" value="InterPro"/>
</dbReference>
<name>A0A1S1R5H5_9ACTN</name>
<evidence type="ECO:0000256" key="1">
    <source>
        <dbReference type="ARBA" id="ARBA00000073"/>
    </source>
</evidence>
<evidence type="ECO:0000256" key="3">
    <source>
        <dbReference type="ARBA" id="ARBA00031870"/>
    </source>
</evidence>
<proteinExistence type="inferred from homology"/>
<evidence type="ECO:0000256" key="2">
    <source>
        <dbReference type="ARBA" id="ARBA00010876"/>
    </source>
</evidence>
<evidence type="ECO:0000256" key="5">
    <source>
        <dbReference type="SAM" id="MobiDB-lite"/>
    </source>
</evidence>
<protein>
    <recommendedName>
        <fullName evidence="3">RNA pseudouridylate synthase</fullName>
    </recommendedName>
    <alternativeName>
        <fullName evidence="4">RNA-uridine isomerase</fullName>
    </alternativeName>
</protein>
<dbReference type="InterPro" id="IPR006224">
    <property type="entry name" value="PsdUridine_synth_RluA-like_CS"/>
</dbReference>
<dbReference type="InterPro" id="IPR050188">
    <property type="entry name" value="RluA_PseudoU_synthase"/>
</dbReference>
<organism evidence="7 8">
    <name type="scientific">Parafrankia soli</name>
    <dbReference type="NCBI Taxonomy" id="2599596"/>
    <lineage>
        <taxon>Bacteria</taxon>
        <taxon>Bacillati</taxon>
        <taxon>Actinomycetota</taxon>
        <taxon>Actinomycetes</taxon>
        <taxon>Frankiales</taxon>
        <taxon>Frankiaceae</taxon>
        <taxon>Parafrankia</taxon>
    </lineage>
</organism>
<gene>
    <name evidence="7" type="ORF">BBK14_11795</name>
</gene>
<dbReference type="GO" id="GO:0000455">
    <property type="term" value="P:enzyme-directed rRNA pseudouridine synthesis"/>
    <property type="evidence" value="ECO:0007669"/>
    <property type="project" value="TreeGrafter"/>
</dbReference>
<keyword evidence="8" id="KW-1185">Reference proteome</keyword>
<dbReference type="InterPro" id="IPR020103">
    <property type="entry name" value="PsdUridine_synth_cat_dom_sf"/>
</dbReference>
<dbReference type="OrthoDB" id="9807829at2"/>
<dbReference type="Pfam" id="PF00849">
    <property type="entry name" value="PseudoU_synth_2"/>
    <property type="match status" value="1"/>
</dbReference>
<feature type="region of interest" description="Disordered" evidence="5">
    <location>
        <begin position="127"/>
        <end position="167"/>
    </location>
</feature>
<sequence length="293" mass="31466">MTEWTTIRESRKIFEDEAVLALDKPVGVSVMGERHDTDLVSMARDAGEELFPAHRIDKVTSGVVLFAKELRFHGDLTRQFNRRTVEKTYLALTRTRGLPALATIDLPLSVGRKNRVRIAANRADIVAWPGPAGTPTPDGPAGTPGSDGAPGSDGPAGSGARGPASWTVPAARTFPNVRSYPSVTRIARVWEGAEHTLVAAYPISGRRHQIRVHLAWVGHPIEGDPLFDRAPVTRTFLHSWRLSFDAAWDDGRRTHAEATPGADFWSSLGAEEAAAAAAALTASPLAPTPTPAP</sequence>
<dbReference type="PANTHER" id="PTHR21600:SF87">
    <property type="entry name" value="RNA PSEUDOURIDYLATE SYNTHASE DOMAIN-CONTAINING PROTEIN 1"/>
    <property type="match status" value="1"/>
</dbReference>
<comment type="caution">
    <text evidence="7">The sequence shown here is derived from an EMBL/GenBank/DDBJ whole genome shotgun (WGS) entry which is preliminary data.</text>
</comment>
<dbReference type="PROSITE" id="PS01129">
    <property type="entry name" value="PSI_RLU"/>
    <property type="match status" value="1"/>
</dbReference>